<gene>
    <name evidence="2" type="ORF">RFI_05071</name>
</gene>
<proteinExistence type="predicted"/>
<evidence type="ECO:0000313" key="2">
    <source>
        <dbReference type="EMBL" id="ETO32045.1"/>
    </source>
</evidence>
<evidence type="ECO:0000256" key="1">
    <source>
        <dbReference type="SAM" id="MobiDB-lite"/>
    </source>
</evidence>
<feature type="region of interest" description="Disordered" evidence="1">
    <location>
        <begin position="309"/>
        <end position="346"/>
    </location>
</feature>
<dbReference type="Proteomes" id="UP000023152">
    <property type="component" value="Unassembled WGS sequence"/>
</dbReference>
<name>X6P0G0_RETFI</name>
<dbReference type="EMBL" id="ASPP01004522">
    <property type="protein sequence ID" value="ETO32045.1"/>
    <property type="molecule type" value="Genomic_DNA"/>
</dbReference>
<organism evidence="2 3">
    <name type="scientific">Reticulomyxa filosa</name>
    <dbReference type="NCBI Taxonomy" id="46433"/>
    <lineage>
        <taxon>Eukaryota</taxon>
        <taxon>Sar</taxon>
        <taxon>Rhizaria</taxon>
        <taxon>Retaria</taxon>
        <taxon>Foraminifera</taxon>
        <taxon>Monothalamids</taxon>
        <taxon>Reticulomyxidae</taxon>
        <taxon>Reticulomyxa</taxon>
    </lineage>
</organism>
<sequence>MVIFRTVIVTSLNILCEKGIVKYFDTALLILSNNNNLNAKNLLIRIFSSYSHAKIGIVIPEKFLRRNDNWNKGVIMDACGSSFLKPVADNKMEHWAMPMKLVPPKDSIHEHNLCNGGLGQVPTDLINLNGNELLDSTSCAKPLSVTSSVGISSPSIGNFIQPATLPLPPYVPTTDIFGPYFNPLWSVCPPGINENEDWHVCECMGSVGGNSGWHHGIFSHHGQDDMLCGSADQFLPLPPIQSSSIAHQELSNHFNSISWDLNTFNNPVTDVLSLPFIQRPFVNPLTETGLDPAMLAPKKPRTFNAVETREWTTKKKRESGVGHNSKEGNTNMIQSKKKKMDNNTKL</sequence>
<keyword evidence="3" id="KW-1185">Reference proteome</keyword>
<feature type="compositionally biased region" description="Basic and acidic residues" evidence="1">
    <location>
        <begin position="309"/>
        <end position="326"/>
    </location>
</feature>
<dbReference type="AlphaFoldDB" id="X6P0G0"/>
<evidence type="ECO:0000313" key="3">
    <source>
        <dbReference type="Proteomes" id="UP000023152"/>
    </source>
</evidence>
<protein>
    <submittedName>
        <fullName evidence="2">Uncharacterized protein</fullName>
    </submittedName>
</protein>
<comment type="caution">
    <text evidence="2">The sequence shown here is derived from an EMBL/GenBank/DDBJ whole genome shotgun (WGS) entry which is preliminary data.</text>
</comment>
<reference evidence="2 3" key="1">
    <citation type="journal article" date="2013" name="Curr. Biol.">
        <title>The Genome of the Foraminiferan Reticulomyxa filosa.</title>
        <authorList>
            <person name="Glockner G."/>
            <person name="Hulsmann N."/>
            <person name="Schleicher M."/>
            <person name="Noegel A.A."/>
            <person name="Eichinger L."/>
            <person name="Gallinger C."/>
            <person name="Pawlowski J."/>
            <person name="Sierra R."/>
            <person name="Euteneuer U."/>
            <person name="Pillet L."/>
            <person name="Moustafa A."/>
            <person name="Platzer M."/>
            <person name="Groth M."/>
            <person name="Szafranski K."/>
            <person name="Schliwa M."/>
        </authorList>
    </citation>
    <scope>NUCLEOTIDE SEQUENCE [LARGE SCALE GENOMIC DNA]</scope>
</reference>
<accession>X6P0G0</accession>